<dbReference type="Proteomes" id="UP000177006">
    <property type="component" value="Unassembled WGS sequence"/>
</dbReference>
<reference evidence="1 2" key="1">
    <citation type="journal article" date="2016" name="Nat. Commun.">
        <title>Thousands of microbial genomes shed light on interconnected biogeochemical processes in an aquifer system.</title>
        <authorList>
            <person name="Anantharaman K."/>
            <person name="Brown C.T."/>
            <person name="Hug L.A."/>
            <person name="Sharon I."/>
            <person name="Castelle C.J."/>
            <person name="Probst A.J."/>
            <person name="Thomas B.C."/>
            <person name="Singh A."/>
            <person name="Wilkins M.J."/>
            <person name="Karaoz U."/>
            <person name="Brodie E.L."/>
            <person name="Williams K.H."/>
            <person name="Hubbard S.S."/>
            <person name="Banfield J.F."/>
        </authorList>
    </citation>
    <scope>NUCLEOTIDE SEQUENCE [LARGE SCALE GENOMIC DNA]</scope>
</reference>
<organism evidence="1 2">
    <name type="scientific">Candidatus Beckwithbacteria bacterium RBG_13_42_9</name>
    <dbReference type="NCBI Taxonomy" id="1797457"/>
    <lineage>
        <taxon>Bacteria</taxon>
        <taxon>Candidatus Beckwithiibacteriota</taxon>
    </lineage>
</organism>
<accession>A0A1F5E505</accession>
<evidence type="ECO:0008006" key="3">
    <source>
        <dbReference type="Google" id="ProtNLM"/>
    </source>
</evidence>
<comment type="caution">
    <text evidence="1">The sequence shown here is derived from an EMBL/GenBank/DDBJ whole genome shotgun (WGS) entry which is preliminary data.</text>
</comment>
<dbReference type="EMBL" id="MEZK01000021">
    <property type="protein sequence ID" value="OGD62489.1"/>
    <property type="molecule type" value="Genomic_DNA"/>
</dbReference>
<dbReference type="SUPFAM" id="SSF88723">
    <property type="entry name" value="PIN domain-like"/>
    <property type="match status" value="1"/>
</dbReference>
<evidence type="ECO:0000313" key="2">
    <source>
        <dbReference type="Proteomes" id="UP000177006"/>
    </source>
</evidence>
<evidence type="ECO:0000313" key="1">
    <source>
        <dbReference type="EMBL" id="OGD62489.1"/>
    </source>
</evidence>
<protein>
    <recommendedName>
        <fullName evidence="3">PIN domain-containing protein</fullName>
    </recommendedName>
</protein>
<name>A0A1F5E505_9BACT</name>
<gene>
    <name evidence="1" type="ORF">A2160_00215</name>
</gene>
<sequence length="171" mass="19352">MFMILVYLDTSCVNAKQKIEALNELDRLNDEGKIMVEITDTFETELRSGKGYPRGLPKASKYIFSEGPAVVGHSRLGSCIVGSDEDDRRMARVLEILFGKKPKTKYTSNDIRDVMHISTAIRYGGTYFVTLDKKVLKKAEKIKNEFQIIITDPVECLKQVKTRLKKSQGAE</sequence>
<dbReference type="AlphaFoldDB" id="A0A1F5E505"/>
<dbReference type="InterPro" id="IPR029060">
    <property type="entry name" value="PIN-like_dom_sf"/>
</dbReference>
<dbReference type="STRING" id="1797457.A2160_00215"/>
<proteinExistence type="predicted"/>